<dbReference type="SUPFAM" id="SSF53383">
    <property type="entry name" value="PLP-dependent transferases"/>
    <property type="match status" value="1"/>
</dbReference>
<dbReference type="InterPro" id="IPR015421">
    <property type="entry name" value="PyrdxlP-dep_Trfase_major"/>
</dbReference>
<dbReference type="Gene3D" id="3.40.640.10">
    <property type="entry name" value="Type I PLP-dependent aspartate aminotransferase-like (Major domain)"/>
    <property type="match status" value="1"/>
</dbReference>
<comment type="caution">
    <text evidence="7">The sequence shown here is derived from an EMBL/GenBank/DDBJ whole genome shotgun (WGS) entry which is preliminary data.</text>
</comment>
<dbReference type="SMART" id="SM00345">
    <property type="entry name" value="HTH_GNTR"/>
    <property type="match status" value="1"/>
</dbReference>
<dbReference type="GO" id="GO:0003700">
    <property type="term" value="F:DNA-binding transcription factor activity"/>
    <property type="evidence" value="ECO:0007669"/>
    <property type="project" value="InterPro"/>
</dbReference>
<evidence type="ECO:0000313" key="8">
    <source>
        <dbReference type="Proteomes" id="UP000430120"/>
    </source>
</evidence>
<dbReference type="PANTHER" id="PTHR46577">
    <property type="entry name" value="HTH-TYPE TRANSCRIPTIONAL REGULATORY PROTEIN GABR"/>
    <property type="match status" value="1"/>
</dbReference>
<dbReference type="GO" id="GO:0003677">
    <property type="term" value="F:DNA binding"/>
    <property type="evidence" value="ECO:0007669"/>
    <property type="project" value="UniProtKB-KW"/>
</dbReference>
<protein>
    <submittedName>
        <fullName evidence="7">PLP-dependent aminotransferase family protein</fullName>
    </submittedName>
</protein>
<evidence type="ECO:0000256" key="2">
    <source>
        <dbReference type="ARBA" id="ARBA00022898"/>
    </source>
</evidence>
<dbReference type="InterPro" id="IPR000524">
    <property type="entry name" value="Tscrpt_reg_HTH_GntR"/>
</dbReference>
<reference evidence="7 8" key="1">
    <citation type="submission" date="2019-09" db="EMBL/GenBank/DDBJ databases">
        <title>Draft genome sequences of 48 bacterial type strains from the CCUG.</title>
        <authorList>
            <person name="Tunovic T."/>
            <person name="Pineiro-Iglesias B."/>
            <person name="Unosson C."/>
            <person name="Inganas E."/>
            <person name="Ohlen M."/>
            <person name="Cardew S."/>
            <person name="Jensie-Markopoulos S."/>
            <person name="Salva-Serra F."/>
            <person name="Jaen-Luchoro D."/>
            <person name="Karlsson R."/>
            <person name="Svensson-Stadler L."/>
            <person name="Chun J."/>
            <person name="Moore E."/>
        </authorList>
    </citation>
    <scope>NUCLEOTIDE SEQUENCE [LARGE SCALE GENOMIC DNA]</scope>
    <source>
        <strain evidence="7 8">CCUG 30977</strain>
    </source>
</reference>
<evidence type="ECO:0000256" key="4">
    <source>
        <dbReference type="ARBA" id="ARBA00023125"/>
    </source>
</evidence>
<organism evidence="7 8">
    <name type="scientific">Ideonella dechloratans</name>
    <dbReference type="NCBI Taxonomy" id="36863"/>
    <lineage>
        <taxon>Bacteria</taxon>
        <taxon>Pseudomonadati</taxon>
        <taxon>Pseudomonadota</taxon>
        <taxon>Betaproteobacteria</taxon>
        <taxon>Burkholderiales</taxon>
        <taxon>Sphaerotilaceae</taxon>
        <taxon>Ideonella</taxon>
    </lineage>
</organism>
<feature type="domain" description="HTH gntR-type" evidence="6">
    <location>
        <begin position="19"/>
        <end position="87"/>
    </location>
</feature>
<dbReference type="GO" id="GO:0030170">
    <property type="term" value="F:pyridoxal phosphate binding"/>
    <property type="evidence" value="ECO:0007669"/>
    <property type="project" value="InterPro"/>
</dbReference>
<evidence type="ECO:0000256" key="5">
    <source>
        <dbReference type="ARBA" id="ARBA00023163"/>
    </source>
</evidence>
<dbReference type="GO" id="GO:0008483">
    <property type="term" value="F:transaminase activity"/>
    <property type="evidence" value="ECO:0007669"/>
    <property type="project" value="UniProtKB-KW"/>
</dbReference>
<dbReference type="CDD" id="cd07377">
    <property type="entry name" value="WHTH_GntR"/>
    <property type="match status" value="1"/>
</dbReference>
<dbReference type="Proteomes" id="UP000430120">
    <property type="component" value="Unassembled WGS sequence"/>
</dbReference>
<dbReference type="PRINTS" id="PR00035">
    <property type="entry name" value="HTHGNTR"/>
</dbReference>
<name>A0A643F7S5_IDEDE</name>
<dbReference type="OrthoDB" id="9804020at2"/>
<evidence type="ECO:0000256" key="1">
    <source>
        <dbReference type="ARBA" id="ARBA00005384"/>
    </source>
</evidence>
<dbReference type="AlphaFoldDB" id="A0A643F7S5"/>
<dbReference type="Pfam" id="PF00155">
    <property type="entry name" value="Aminotran_1_2"/>
    <property type="match status" value="1"/>
</dbReference>
<evidence type="ECO:0000313" key="7">
    <source>
        <dbReference type="EMBL" id="KAB0573930.1"/>
    </source>
</evidence>
<dbReference type="InterPro" id="IPR051446">
    <property type="entry name" value="HTH_trans_reg/aminotransferase"/>
</dbReference>
<dbReference type="SUPFAM" id="SSF46785">
    <property type="entry name" value="Winged helix' DNA-binding domain"/>
    <property type="match status" value="1"/>
</dbReference>
<keyword evidence="8" id="KW-1185">Reference proteome</keyword>
<keyword evidence="7" id="KW-0032">Aminotransferase</keyword>
<evidence type="ECO:0000256" key="3">
    <source>
        <dbReference type="ARBA" id="ARBA00023015"/>
    </source>
</evidence>
<keyword evidence="2" id="KW-0663">Pyridoxal phosphate</keyword>
<dbReference type="Pfam" id="PF00392">
    <property type="entry name" value="GntR"/>
    <property type="match status" value="1"/>
</dbReference>
<evidence type="ECO:0000259" key="6">
    <source>
        <dbReference type="PROSITE" id="PS50949"/>
    </source>
</evidence>
<keyword evidence="4" id="KW-0238">DNA-binding</keyword>
<dbReference type="InterPro" id="IPR036390">
    <property type="entry name" value="WH_DNA-bd_sf"/>
</dbReference>
<keyword evidence="7" id="KW-0808">Transferase</keyword>
<dbReference type="Gene3D" id="1.10.10.10">
    <property type="entry name" value="Winged helix-like DNA-binding domain superfamily/Winged helix DNA-binding domain"/>
    <property type="match status" value="1"/>
</dbReference>
<dbReference type="PANTHER" id="PTHR46577:SF1">
    <property type="entry name" value="HTH-TYPE TRANSCRIPTIONAL REGULATORY PROTEIN GABR"/>
    <property type="match status" value="1"/>
</dbReference>
<dbReference type="PROSITE" id="PS50949">
    <property type="entry name" value="HTH_GNTR"/>
    <property type="match status" value="1"/>
</dbReference>
<proteinExistence type="inferred from homology"/>
<keyword evidence="3" id="KW-0805">Transcription regulation</keyword>
<sequence length="256" mass="27203">MPRRLSSFELPFVLRKSPGGHQRTLYDGLCAAISTGQLKPGARLPSSRELARQYGVARATVVAVYEQLRAEGYLSAQAGAGTFVNAELPDTTLRRPRTITQPKPTVQSGLPQLSPTGWALSQSAFPTSTAIGSPSRPFAAHLPALDEFPRELWSRVMARAIRRLPASALGDGDPLGLLSLRQAICDYLGAARGVACLPEQILVTSGTQQALDICARLLISPGDAVIVEDPGYVGARRVLEASGAHICPGPVDCAFH</sequence>
<gene>
    <name evidence="7" type="ORF">F7Q92_20260</name>
</gene>
<comment type="similarity">
    <text evidence="1">In the C-terminal section; belongs to the class-I pyridoxal-phosphate-dependent aminotransferase family.</text>
</comment>
<accession>A0A643F7S5</accession>
<dbReference type="InterPro" id="IPR004839">
    <property type="entry name" value="Aminotransferase_I/II_large"/>
</dbReference>
<dbReference type="InterPro" id="IPR036388">
    <property type="entry name" value="WH-like_DNA-bd_sf"/>
</dbReference>
<dbReference type="EMBL" id="VZPB01000084">
    <property type="protein sequence ID" value="KAB0573930.1"/>
    <property type="molecule type" value="Genomic_DNA"/>
</dbReference>
<keyword evidence="5" id="KW-0804">Transcription</keyword>
<dbReference type="RefSeq" id="WP_151125879.1">
    <property type="nucleotide sequence ID" value="NZ_CP088082.1"/>
</dbReference>
<dbReference type="CDD" id="cd00609">
    <property type="entry name" value="AAT_like"/>
    <property type="match status" value="1"/>
</dbReference>
<dbReference type="InterPro" id="IPR015424">
    <property type="entry name" value="PyrdxlP-dep_Trfase"/>
</dbReference>